<feature type="non-terminal residue" evidence="3">
    <location>
        <position position="1"/>
    </location>
</feature>
<evidence type="ECO:0000313" key="4">
    <source>
        <dbReference type="Proteomes" id="UP001626550"/>
    </source>
</evidence>
<organism evidence="3 4">
    <name type="scientific">Cichlidogyrus casuarinus</name>
    <dbReference type="NCBI Taxonomy" id="1844966"/>
    <lineage>
        <taxon>Eukaryota</taxon>
        <taxon>Metazoa</taxon>
        <taxon>Spiralia</taxon>
        <taxon>Lophotrochozoa</taxon>
        <taxon>Platyhelminthes</taxon>
        <taxon>Monogenea</taxon>
        <taxon>Monopisthocotylea</taxon>
        <taxon>Dactylogyridea</taxon>
        <taxon>Ancyrocephalidae</taxon>
        <taxon>Cichlidogyrus</taxon>
    </lineage>
</organism>
<feature type="region of interest" description="Disordered" evidence="1">
    <location>
        <begin position="92"/>
        <end position="126"/>
    </location>
</feature>
<sequence length="157" mass="17267">TTKEREVELEGVSKNDTLHAVVGALNCHGEGRRSDPLRVMSFEESVRLGGMNGSVRQLIASIWPAFIALGLIVCLVMLFVLLCRRNKGKRKRLSKEKLTTVSQQSPLMGPMDEDHKKSKKALQQQHTNGLLFRHPPDSQVGLAQTPSASASVKALNL</sequence>
<comment type="caution">
    <text evidence="3">The sequence shown here is derived from an EMBL/GenBank/DDBJ whole genome shotgun (WGS) entry which is preliminary data.</text>
</comment>
<evidence type="ECO:0000256" key="1">
    <source>
        <dbReference type="SAM" id="MobiDB-lite"/>
    </source>
</evidence>
<evidence type="ECO:0000256" key="2">
    <source>
        <dbReference type="SAM" id="Phobius"/>
    </source>
</evidence>
<keyword evidence="2" id="KW-0812">Transmembrane</keyword>
<name>A0ABD2PYT2_9PLAT</name>
<keyword evidence="2" id="KW-0472">Membrane</keyword>
<accession>A0ABD2PYT2</accession>
<proteinExistence type="predicted"/>
<reference evidence="3 4" key="1">
    <citation type="submission" date="2024-11" db="EMBL/GenBank/DDBJ databases">
        <title>Adaptive evolution of stress response genes in parasites aligns with host niche diversity.</title>
        <authorList>
            <person name="Hahn C."/>
            <person name="Resl P."/>
        </authorList>
    </citation>
    <scope>NUCLEOTIDE SEQUENCE [LARGE SCALE GENOMIC DNA]</scope>
    <source>
        <strain evidence="3">EGGRZ-B1_66</strain>
        <tissue evidence="3">Body</tissue>
    </source>
</reference>
<evidence type="ECO:0000313" key="3">
    <source>
        <dbReference type="EMBL" id="KAL3311016.1"/>
    </source>
</evidence>
<gene>
    <name evidence="3" type="ORF">Ciccas_010408</name>
</gene>
<protein>
    <submittedName>
        <fullName evidence="3">Uncharacterized protein</fullName>
    </submittedName>
</protein>
<dbReference type="Proteomes" id="UP001626550">
    <property type="component" value="Unassembled WGS sequence"/>
</dbReference>
<keyword evidence="2" id="KW-1133">Transmembrane helix</keyword>
<dbReference type="AlphaFoldDB" id="A0ABD2PYT2"/>
<feature type="transmembrane region" description="Helical" evidence="2">
    <location>
        <begin position="58"/>
        <end position="82"/>
    </location>
</feature>
<dbReference type="EMBL" id="JBJKFK010002496">
    <property type="protein sequence ID" value="KAL3311016.1"/>
    <property type="molecule type" value="Genomic_DNA"/>
</dbReference>
<keyword evidence="4" id="KW-1185">Reference proteome</keyword>